<keyword evidence="5" id="KW-0687">Ribonucleoprotein</keyword>
<dbReference type="PANTHER" id="PTHR13477:SF0">
    <property type="entry name" value="LARGE RIBOSOMAL SUBUNIT PROTEIN ML49"/>
    <property type="match status" value="1"/>
</dbReference>
<dbReference type="STRING" id="1314773.A0A3N2PVA3"/>
<organism evidence="8 9">
    <name type="scientific">Sodiomyces alkalinus (strain CBS 110278 / VKM F-3762 / F11)</name>
    <name type="common">Alkaliphilic filamentous fungus</name>
    <dbReference type="NCBI Taxonomy" id="1314773"/>
    <lineage>
        <taxon>Eukaryota</taxon>
        <taxon>Fungi</taxon>
        <taxon>Dikarya</taxon>
        <taxon>Ascomycota</taxon>
        <taxon>Pezizomycotina</taxon>
        <taxon>Sordariomycetes</taxon>
        <taxon>Hypocreomycetidae</taxon>
        <taxon>Glomerellales</taxon>
        <taxon>Plectosphaerellaceae</taxon>
        <taxon>Sodiomyces</taxon>
    </lineage>
</organism>
<dbReference type="Proteomes" id="UP000272025">
    <property type="component" value="Unassembled WGS sequence"/>
</dbReference>
<reference evidence="8 9" key="1">
    <citation type="journal article" date="2018" name="Mol. Ecol.">
        <title>The obligate alkalophilic soda-lake fungus Sodiomyces alkalinus has shifted to a protein diet.</title>
        <authorList>
            <person name="Grum-Grzhimaylo A.A."/>
            <person name="Falkoski D.L."/>
            <person name="van den Heuvel J."/>
            <person name="Valero-Jimenez C.A."/>
            <person name="Min B."/>
            <person name="Choi I.G."/>
            <person name="Lipzen A."/>
            <person name="Daum C.G."/>
            <person name="Aanen D.K."/>
            <person name="Tsang A."/>
            <person name="Henrissat B."/>
            <person name="Bilanenko E.N."/>
            <person name="de Vries R.P."/>
            <person name="van Kan J.A.L."/>
            <person name="Grigoriev I.V."/>
            <person name="Debets A.J.M."/>
        </authorList>
    </citation>
    <scope>NUCLEOTIDE SEQUENCE [LARGE SCALE GENOMIC DNA]</scope>
    <source>
        <strain evidence="8 9">F11</strain>
    </source>
</reference>
<keyword evidence="4" id="KW-0496">Mitochondrion</keyword>
<evidence type="ECO:0000256" key="3">
    <source>
        <dbReference type="ARBA" id="ARBA00022980"/>
    </source>
</evidence>
<dbReference type="GO" id="GO:0003735">
    <property type="term" value="F:structural constituent of ribosome"/>
    <property type="evidence" value="ECO:0007669"/>
    <property type="project" value="InterPro"/>
</dbReference>
<evidence type="ECO:0000313" key="9">
    <source>
        <dbReference type="Proteomes" id="UP000272025"/>
    </source>
</evidence>
<dbReference type="Pfam" id="PF05046">
    <property type="entry name" value="Img2"/>
    <property type="match status" value="1"/>
</dbReference>
<dbReference type="InterPro" id="IPR007740">
    <property type="entry name" value="Ribosomal_mL49"/>
</dbReference>
<dbReference type="GO" id="GO:0005762">
    <property type="term" value="C:mitochondrial large ribosomal subunit"/>
    <property type="evidence" value="ECO:0007669"/>
    <property type="project" value="TreeGrafter"/>
</dbReference>
<dbReference type="RefSeq" id="XP_028466210.1">
    <property type="nucleotide sequence ID" value="XM_028609839.1"/>
</dbReference>
<keyword evidence="9" id="KW-1185">Reference proteome</keyword>
<dbReference type="AlphaFoldDB" id="A0A3N2PVA3"/>
<evidence type="ECO:0000256" key="5">
    <source>
        <dbReference type="ARBA" id="ARBA00023274"/>
    </source>
</evidence>
<feature type="compositionally biased region" description="Low complexity" evidence="7">
    <location>
        <begin position="33"/>
        <end position="66"/>
    </location>
</feature>
<feature type="region of interest" description="Disordered" evidence="7">
    <location>
        <begin position="32"/>
        <end position="78"/>
    </location>
</feature>
<dbReference type="EMBL" id="ML119055">
    <property type="protein sequence ID" value="ROT38404.1"/>
    <property type="molecule type" value="Genomic_DNA"/>
</dbReference>
<evidence type="ECO:0000256" key="6">
    <source>
        <dbReference type="ARBA" id="ARBA00035191"/>
    </source>
</evidence>
<comment type="similarity">
    <text evidence="2">Belongs to the mitochondrion-specific ribosomal protein mL49 family.</text>
</comment>
<dbReference type="OrthoDB" id="19439at2759"/>
<accession>A0A3N2PVA3</accession>
<evidence type="ECO:0000313" key="8">
    <source>
        <dbReference type="EMBL" id="ROT38404.1"/>
    </source>
</evidence>
<dbReference type="Gene3D" id="3.30.780.10">
    <property type="entry name" value="SUI1-like domain"/>
    <property type="match status" value="1"/>
</dbReference>
<dbReference type="PANTHER" id="PTHR13477">
    <property type="entry name" value="MITOCHONDRIAL 39S RIBOSOMAL PROTEIN L49"/>
    <property type="match status" value="1"/>
</dbReference>
<evidence type="ECO:0000256" key="7">
    <source>
        <dbReference type="SAM" id="MobiDB-lite"/>
    </source>
</evidence>
<sequence>MRSLLIRAFPARPTTITTLLPSRATLPSIVRLSSTTSTPSPATTTAQEDPSTTTTTSTTTTITRNPPSTPTPAPSHTRPYLINLSASNNYPVYPRTKAAGQSKFTVIKHVEGDKRAFVQDLCEETGLSRDHVVLQPVTGHVQVKGLHVDKLKKWLVDSFGDPHKAKVPVDAIAP</sequence>
<evidence type="ECO:0000256" key="1">
    <source>
        <dbReference type="ARBA" id="ARBA00004173"/>
    </source>
</evidence>
<comment type="subcellular location">
    <subcellularLocation>
        <location evidence="1">Mitochondrion</location>
    </subcellularLocation>
</comment>
<name>A0A3N2PVA3_SODAK</name>
<dbReference type="GO" id="GO:0006412">
    <property type="term" value="P:translation"/>
    <property type="evidence" value="ECO:0007669"/>
    <property type="project" value="InterPro"/>
</dbReference>
<evidence type="ECO:0000256" key="4">
    <source>
        <dbReference type="ARBA" id="ARBA00023128"/>
    </source>
</evidence>
<dbReference type="GeneID" id="39578317"/>
<protein>
    <recommendedName>
        <fullName evidence="6">Large ribosomal subunit protein mL49</fullName>
    </recommendedName>
</protein>
<keyword evidence="3" id="KW-0689">Ribosomal protein</keyword>
<proteinExistence type="inferred from homology"/>
<evidence type="ECO:0000256" key="2">
    <source>
        <dbReference type="ARBA" id="ARBA00005677"/>
    </source>
</evidence>
<gene>
    <name evidence="8" type="ORF">SODALDRAFT_323887</name>
</gene>